<dbReference type="Proteomes" id="UP000515489">
    <property type="component" value="Chromosome"/>
</dbReference>
<reference evidence="3 4" key="1">
    <citation type="submission" date="2020-08" db="EMBL/GenBank/DDBJ databases">
        <title>Hymenobacter sp. S2-20-2 genome sequencing.</title>
        <authorList>
            <person name="Jin L."/>
        </authorList>
    </citation>
    <scope>NUCLEOTIDE SEQUENCE [LARGE SCALE GENOMIC DNA]</scope>
    <source>
        <strain evidence="3 4">S2-20-2</strain>
    </source>
</reference>
<accession>A0A7G7WB69</accession>
<dbReference type="NCBIfam" id="TIGR04183">
    <property type="entry name" value="Por_Secre_tail"/>
    <property type="match status" value="1"/>
</dbReference>
<dbReference type="AlphaFoldDB" id="A0A7G7WB69"/>
<dbReference type="Pfam" id="PF18962">
    <property type="entry name" value="Por_Secre_tail"/>
    <property type="match status" value="1"/>
</dbReference>
<evidence type="ECO:0000256" key="1">
    <source>
        <dbReference type="SAM" id="SignalP"/>
    </source>
</evidence>
<gene>
    <name evidence="3" type="ORF">H4317_07405</name>
</gene>
<evidence type="ECO:0000313" key="4">
    <source>
        <dbReference type="Proteomes" id="UP000515489"/>
    </source>
</evidence>
<feature type="domain" description="Secretion system C-terminal sorting" evidence="2">
    <location>
        <begin position="341"/>
        <end position="407"/>
    </location>
</feature>
<evidence type="ECO:0000313" key="3">
    <source>
        <dbReference type="EMBL" id="QNH63612.1"/>
    </source>
</evidence>
<dbReference type="RefSeq" id="WP_185889488.1">
    <property type="nucleotide sequence ID" value="NZ_CP060202.1"/>
</dbReference>
<dbReference type="KEGG" id="hsk:H4317_07405"/>
<feature type="signal peptide" evidence="1">
    <location>
        <begin position="1"/>
        <end position="33"/>
    </location>
</feature>
<dbReference type="EMBL" id="CP060202">
    <property type="protein sequence ID" value="QNH63612.1"/>
    <property type="molecule type" value="Genomic_DNA"/>
</dbReference>
<name>A0A7G7WB69_9BACT</name>
<keyword evidence="1" id="KW-0732">Signal</keyword>
<proteinExistence type="predicted"/>
<keyword evidence="4" id="KW-1185">Reference proteome</keyword>
<organism evidence="3 4">
    <name type="scientific">Hymenobacter sediminicola</name>
    <dbReference type="NCBI Taxonomy" id="2761579"/>
    <lineage>
        <taxon>Bacteria</taxon>
        <taxon>Pseudomonadati</taxon>
        <taxon>Bacteroidota</taxon>
        <taxon>Cytophagia</taxon>
        <taxon>Cytophagales</taxon>
        <taxon>Hymenobacteraceae</taxon>
        <taxon>Hymenobacter</taxon>
    </lineage>
</organism>
<dbReference type="InterPro" id="IPR026444">
    <property type="entry name" value="Secre_tail"/>
</dbReference>
<protein>
    <submittedName>
        <fullName evidence="3">T9SS type A sorting domain-containing protein</fullName>
    </submittedName>
</protein>
<sequence>MQRTYAPFSRLSVFSRTLLLAATVGAGTLGAQAQSTAVQSFNGTNNNTATELGYEGTPAFIGSTAPTGWRNAGDNLSAASGSAWRIQNGTEGLMFRNRTTTATSTGNYIQFRVAAWGTSGSAGLDVDDVINVNVSIDGGQTYANTLRITGKQNGTGNGYWNFTPGAQKTVGYTSSANPTIIGPSTGNDNHNGDGYDNFRINLPNGALSVRFSIIASNNSADEIWIIDEVTVGSSAPLPVELKSFTAEATSKGTQVRWATASEKNNAGFKVQRGTTADKFETIGQVAGHGTSTQAHSYEWLDARPLSGTSYYRLLQTDTDGTETYSPAVAVQSGGGTKATFFPNPTTGSIVLAPGIGTVRYRILNPLGQAVLAGEATGGSTLDVQTLRAGSYFLELNTGAGRQIQRFVREL</sequence>
<feature type="chain" id="PRO_5029005502" evidence="1">
    <location>
        <begin position="34"/>
        <end position="410"/>
    </location>
</feature>
<evidence type="ECO:0000259" key="2">
    <source>
        <dbReference type="Pfam" id="PF18962"/>
    </source>
</evidence>